<dbReference type="GO" id="GO:0005886">
    <property type="term" value="C:plasma membrane"/>
    <property type="evidence" value="ECO:0007669"/>
    <property type="project" value="UniProtKB-SubCell"/>
</dbReference>
<gene>
    <name evidence="7" type="ORF">Mal48_47080</name>
</gene>
<keyword evidence="3" id="KW-0328">Glycosyltransferase</keyword>
<protein>
    <submittedName>
        <fullName evidence="7">N-glycosyltransferase</fullName>
    </submittedName>
</protein>
<comment type="subcellular location">
    <subcellularLocation>
        <location evidence="1">Cell membrane</location>
    </subcellularLocation>
</comment>
<dbReference type="InterPro" id="IPR026461">
    <property type="entry name" value="Trfase_2_rSAM/seldom_assoc"/>
</dbReference>
<evidence type="ECO:0000256" key="1">
    <source>
        <dbReference type="ARBA" id="ARBA00004236"/>
    </source>
</evidence>
<feature type="domain" description="Glycosyltransferase 2-like" evidence="6">
    <location>
        <begin position="6"/>
        <end position="123"/>
    </location>
</feature>
<keyword evidence="4 7" id="KW-0808">Transferase</keyword>
<dbReference type="EMBL" id="CP036267">
    <property type="protein sequence ID" value="QDT35431.1"/>
    <property type="molecule type" value="Genomic_DNA"/>
</dbReference>
<keyword evidence="8" id="KW-1185">Reference proteome</keyword>
<dbReference type="InterPro" id="IPR029044">
    <property type="entry name" value="Nucleotide-diphossugar_trans"/>
</dbReference>
<dbReference type="AlphaFoldDB" id="A0A517QV07"/>
<dbReference type="PANTHER" id="PTHR43646">
    <property type="entry name" value="GLYCOSYLTRANSFERASE"/>
    <property type="match status" value="1"/>
</dbReference>
<dbReference type="InterPro" id="IPR001173">
    <property type="entry name" value="Glyco_trans_2-like"/>
</dbReference>
<evidence type="ECO:0000256" key="3">
    <source>
        <dbReference type="ARBA" id="ARBA00022676"/>
    </source>
</evidence>
<dbReference type="CDD" id="cd02522">
    <property type="entry name" value="GT_2_like_a"/>
    <property type="match status" value="1"/>
</dbReference>
<reference evidence="7 8" key="1">
    <citation type="submission" date="2019-02" db="EMBL/GenBank/DDBJ databases">
        <title>Deep-cultivation of Planctomycetes and their phenomic and genomic characterization uncovers novel biology.</title>
        <authorList>
            <person name="Wiegand S."/>
            <person name="Jogler M."/>
            <person name="Boedeker C."/>
            <person name="Pinto D."/>
            <person name="Vollmers J."/>
            <person name="Rivas-Marin E."/>
            <person name="Kohn T."/>
            <person name="Peeters S.H."/>
            <person name="Heuer A."/>
            <person name="Rast P."/>
            <person name="Oberbeckmann S."/>
            <person name="Bunk B."/>
            <person name="Jeske O."/>
            <person name="Meyerdierks A."/>
            <person name="Storesund J.E."/>
            <person name="Kallscheuer N."/>
            <person name="Luecker S."/>
            <person name="Lage O.M."/>
            <person name="Pohl T."/>
            <person name="Merkel B.J."/>
            <person name="Hornburger P."/>
            <person name="Mueller R.-W."/>
            <person name="Bruemmer F."/>
            <person name="Labrenz M."/>
            <person name="Spormann A.M."/>
            <person name="Op den Camp H."/>
            <person name="Overmann J."/>
            <person name="Amann R."/>
            <person name="Jetten M.S.M."/>
            <person name="Mascher T."/>
            <person name="Medema M.H."/>
            <person name="Devos D.P."/>
            <person name="Kaster A.-K."/>
            <person name="Ovreas L."/>
            <person name="Rohde M."/>
            <person name="Galperin M.Y."/>
            <person name="Jogler C."/>
        </authorList>
    </citation>
    <scope>NUCLEOTIDE SEQUENCE [LARGE SCALE GENOMIC DNA]</scope>
    <source>
        <strain evidence="7 8">Mal48</strain>
    </source>
</reference>
<accession>A0A517QV07</accession>
<dbReference type="KEGG" id="tpol:Mal48_47080"/>
<evidence type="ECO:0000256" key="4">
    <source>
        <dbReference type="ARBA" id="ARBA00022679"/>
    </source>
</evidence>
<dbReference type="NCBIfam" id="TIGR04283">
    <property type="entry name" value="glyco_like_mftF"/>
    <property type="match status" value="1"/>
</dbReference>
<dbReference type="PANTHER" id="PTHR43646:SF2">
    <property type="entry name" value="GLYCOSYLTRANSFERASE 2-LIKE DOMAIN-CONTAINING PROTEIN"/>
    <property type="match status" value="1"/>
</dbReference>
<name>A0A517QV07_9PLAN</name>
<dbReference type="SUPFAM" id="SSF53448">
    <property type="entry name" value="Nucleotide-diphospho-sugar transferases"/>
    <property type="match status" value="1"/>
</dbReference>
<evidence type="ECO:0000256" key="2">
    <source>
        <dbReference type="ARBA" id="ARBA00022475"/>
    </source>
</evidence>
<sequence length="228" mass="25127">MNSLISVIIPTLNEEQNIGLTIEQTQLAGKCEVIVVDGGSTDATLAKAAAADVVLSSPLGRALQQNSGAEKATGEFLLFLHADCQVVTGFSDAIVNTLSVPDVAAGCFRQDIAHSSQKYRIVERGNTWRVRNLGWIYGDQGLFLKRDLFEKLGGFPAIPLMEDLYFSKQLKREGKLVVADHPLEVSARRWEKNGVARQTLRNWSFVAMSHMGVKPATLAKWYGHVREE</sequence>
<proteinExistence type="predicted"/>
<organism evidence="7 8">
    <name type="scientific">Thalassoglobus polymorphus</name>
    <dbReference type="NCBI Taxonomy" id="2527994"/>
    <lineage>
        <taxon>Bacteria</taxon>
        <taxon>Pseudomonadati</taxon>
        <taxon>Planctomycetota</taxon>
        <taxon>Planctomycetia</taxon>
        <taxon>Planctomycetales</taxon>
        <taxon>Planctomycetaceae</taxon>
        <taxon>Thalassoglobus</taxon>
    </lineage>
</organism>
<dbReference type="RefSeq" id="WP_145204986.1">
    <property type="nucleotide sequence ID" value="NZ_CP036267.1"/>
</dbReference>
<evidence type="ECO:0000313" key="8">
    <source>
        <dbReference type="Proteomes" id="UP000315724"/>
    </source>
</evidence>
<dbReference type="Gene3D" id="3.90.550.10">
    <property type="entry name" value="Spore Coat Polysaccharide Biosynthesis Protein SpsA, Chain A"/>
    <property type="match status" value="1"/>
</dbReference>
<dbReference type="OrthoDB" id="9806525at2"/>
<dbReference type="GO" id="GO:0016757">
    <property type="term" value="F:glycosyltransferase activity"/>
    <property type="evidence" value="ECO:0007669"/>
    <property type="project" value="UniProtKB-KW"/>
</dbReference>
<keyword evidence="2" id="KW-1003">Cell membrane</keyword>
<evidence type="ECO:0000313" key="7">
    <source>
        <dbReference type="EMBL" id="QDT35431.1"/>
    </source>
</evidence>
<keyword evidence="5" id="KW-0472">Membrane</keyword>
<evidence type="ECO:0000259" key="6">
    <source>
        <dbReference type="Pfam" id="PF00535"/>
    </source>
</evidence>
<evidence type="ECO:0000256" key="5">
    <source>
        <dbReference type="ARBA" id="ARBA00023136"/>
    </source>
</evidence>
<dbReference type="Pfam" id="PF00535">
    <property type="entry name" value="Glycos_transf_2"/>
    <property type="match status" value="1"/>
</dbReference>
<dbReference type="Proteomes" id="UP000315724">
    <property type="component" value="Chromosome"/>
</dbReference>